<comment type="caution">
    <text evidence="1">The sequence shown here is derived from an EMBL/GenBank/DDBJ whole genome shotgun (WGS) entry which is preliminary data.</text>
</comment>
<sequence>MDAPSLPPSSAPYSSPSEMELWARKMLEIAIPHIKNHINDLRKNPVTPELENQLQELEGILLDVENSKAEVHNTLPAFRKAIEDHNKNVDKFLTAIHKVPGIEVPWA</sequence>
<dbReference type="Proteomes" id="UP000243723">
    <property type="component" value="Unassembled WGS sequence"/>
</dbReference>
<reference evidence="1 2" key="1">
    <citation type="submission" date="2017-05" db="EMBL/GenBank/DDBJ databases">
        <title>Draft genome sequence of Elsinoe australis.</title>
        <authorList>
            <person name="Cheng Q."/>
        </authorList>
    </citation>
    <scope>NUCLEOTIDE SEQUENCE [LARGE SCALE GENOMIC DNA]</scope>
    <source>
        <strain evidence="1 2">NL1</strain>
    </source>
</reference>
<dbReference type="AlphaFoldDB" id="A0A2P7Z2F9"/>
<proteinExistence type="predicted"/>
<evidence type="ECO:0000313" key="1">
    <source>
        <dbReference type="EMBL" id="PSK42398.1"/>
    </source>
</evidence>
<organism evidence="1 2">
    <name type="scientific">Elsinoe australis</name>
    <dbReference type="NCBI Taxonomy" id="40998"/>
    <lineage>
        <taxon>Eukaryota</taxon>
        <taxon>Fungi</taxon>
        <taxon>Dikarya</taxon>
        <taxon>Ascomycota</taxon>
        <taxon>Pezizomycotina</taxon>
        <taxon>Dothideomycetes</taxon>
        <taxon>Dothideomycetidae</taxon>
        <taxon>Myriangiales</taxon>
        <taxon>Elsinoaceae</taxon>
        <taxon>Elsinoe</taxon>
    </lineage>
</organism>
<name>A0A2P7Z2F9_9PEZI</name>
<dbReference type="EMBL" id="NHZQ01000335">
    <property type="protein sequence ID" value="PSK42398.1"/>
    <property type="molecule type" value="Genomic_DNA"/>
</dbReference>
<protein>
    <submittedName>
        <fullName evidence="1">Uncharacterized protein</fullName>
    </submittedName>
</protein>
<accession>A0A2P7Z2F9</accession>
<gene>
    <name evidence="1" type="ORF">B9Z65_4312</name>
</gene>
<evidence type="ECO:0000313" key="2">
    <source>
        <dbReference type="Proteomes" id="UP000243723"/>
    </source>
</evidence>
<keyword evidence="2" id="KW-1185">Reference proteome</keyword>